<keyword evidence="1" id="KW-0812">Transmembrane</keyword>
<keyword evidence="1" id="KW-1133">Transmembrane helix</keyword>
<dbReference type="KEGG" id="ckl:CKL_0950"/>
<reference evidence="2 3" key="1">
    <citation type="journal article" date="2008" name="Proc. Natl. Acad. Sci. U.S.A.">
        <title>The genome of Clostridium kluyveri, a strict anaerobe with unique metabolic features.</title>
        <authorList>
            <person name="Seedorf H."/>
            <person name="Fricke W.F."/>
            <person name="Veith B."/>
            <person name="Brueggemann H."/>
            <person name="Liesegang H."/>
            <person name="Strittmatter A."/>
            <person name="Miethke M."/>
            <person name="Buckel W."/>
            <person name="Hinderberger J."/>
            <person name="Li F."/>
            <person name="Hagemeier C."/>
            <person name="Thauer R.K."/>
            <person name="Gottschalk G."/>
        </authorList>
    </citation>
    <scope>NUCLEOTIDE SEQUENCE [LARGE SCALE GENOMIC DNA]</scope>
    <source>
        <strain evidence="3">ATCC 8527 / DSM 555 / NCIMB 10680</strain>
    </source>
</reference>
<keyword evidence="1" id="KW-0472">Membrane</keyword>
<name>A5N6S0_CLOK5</name>
<dbReference type="STRING" id="431943.CKL_0950"/>
<dbReference type="Proteomes" id="UP000002411">
    <property type="component" value="Chromosome"/>
</dbReference>
<sequence length="132" mass="14897">MREQLLSIVVQFILGIVGIIAAYVLKKISDALELQKQSIVARKGAYNYNHALSVAKGMYYVLEEEFSSVKKAGKKKKDEMEKRLLQVIPGLTQNELDSINKEICNNVKQIGEEILKSQEVKQVSTNDVLKDE</sequence>
<feature type="transmembrane region" description="Helical" evidence="1">
    <location>
        <begin position="6"/>
        <end position="25"/>
    </location>
</feature>
<dbReference type="RefSeq" id="WP_012101330.1">
    <property type="nucleotide sequence ID" value="NC_009706.1"/>
</dbReference>
<accession>A5N6S0</accession>
<evidence type="ECO:0000313" key="2">
    <source>
        <dbReference type="EMBL" id="EDK33001.1"/>
    </source>
</evidence>
<evidence type="ECO:0000313" key="3">
    <source>
        <dbReference type="Proteomes" id="UP000002411"/>
    </source>
</evidence>
<dbReference type="HOGENOM" id="CLU_160531_0_0_9"/>
<dbReference type="EMBL" id="CP000673">
    <property type="protein sequence ID" value="EDK33001.1"/>
    <property type="molecule type" value="Genomic_DNA"/>
</dbReference>
<dbReference type="AlphaFoldDB" id="A5N6S0"/>
<organism evidence="2 3">
    <name type="scientific">Clostridium kluyveri (strain ATCC 8527 / DSM 555 / NBRC 12016 / NCIMB 10680 / K1)</name>
    <dbReference type="NCBI Taxonomy" id="431943"/>
    <lineage>
        <taxon>Bacteria</taxon>
        <taxon>Bacillati</taxon>
        <taxon>Bacillota</taxon>
        <taxon>Clostridia</taxon>
        <taxon>Eubacteriales</taxon>
        <taxon>Clostridiaceae</taxon>
        <taxon>Clostridium</taxon>
    </lineage>
</organism>
<keyword evidence="3" id="KW-1185">Reference proteome</keyword>
<dbReference type="eggNOG" id="ENOG5030GPP">
    <property type="taxonomic scope" value="Bacteria"/>
</dbReference>
<evidence type="ECO:0000256" key="1">
    <source>
        <dbReference type="SAM" id="Phobius"/>
    </source>
</evidence>
<proteinExistence type="predicted"/>
<gene>
    <name evidence="2" type="ordered locus">CKL_0950</name>
</gene>
<protein>
    <submittedName>
        <fullName evidence="2">Phage-related protein</fullName>
    </submittedName>
</protein>